<evidence type="ECO:0000256" key="1">
    <source>
        <dbReference type="SAM" id="MobiDB-lite"/>
    </source>
</evidence>
<organism evidence="2 3">
    <name type="scientific">Dissophora globulifera</name>
    <dbReference type="NCBI Taxonomy" id="979702"/>
    <lineage>
        <taxon>Eukaryota</taxon>
        <taxon>Fungi</taxon>
        <taxon>Fungi incertae sedis</taxon>
        <taxon>Mucoromycota</taxon>
        <taxon>Mortierellomycotina</taxon>
        <taxon>Mortierellomycetes</taxon>
        <taxon>Mortierellales</taxon>
        <taxon>Mortierellaceae</taxon>
        <taxon>Dissophora</taxon>
    </lineage>
</organism>
<sequence>PVDEDGRHPWIERGATSTLGVTDVAGSSEEASSSGSLKHQVENSEEADQDKVSKRTKAAVSKQGSTSTEGRSIAT</sequence>
<gene>
    <name evidence="2" type="ORF">BGZ99_006465</name>
</gene>
<dbReference type="Proteomes" id="UP000738325">
    <property type="component" value="Unassembled WGS sequence"/>
</dbReference>
<evidence type="ECO:0000313" key="2">
    <source>
        <dbReference type="EMBL" id="KAG0317151.1"/>
    </source>
</evidence>
<accession>A0A9P6US32</accession>
<feature type="compositionally biased region" description="Polar residues" evidence="1">
    <location>
        <begin position="62"/>
        <end position="75"/>
    </location>
</feature>
<feature type="compositionally biased region" description="Basic and acidic residues" evidence="1">
    <location>
        <begin position="1"/>
        <end position="11"/>
    </location>
</feature>
<evidence type="ECO:0000313" key="3">
    <source>
        <dbReference type="Proteomes" id="UP000738325"/>
    </source>
</evidence>
<dbReference type="EMBL" id="JAAAIP010000439">
    <property type="protein sequence ID" value="KAG0317151.1"/>
    <property type="molecule type" value="Genomic_DNA"/>
</dbReference>
<dbReference type="OrthoDB" id="10465122at2759"/>
<feature type="region of interest" description="Disordered" evidence="1">
    <location>
        <begin position="1"/>
        <end position="75"/>
    </location>
</feature>
<protein>
    <submittedName>
        <fullName evidence="2">Uncharacterized protein</fullName>
    </submittedName>
</protein>
<feature type="compositionally biased region" description="Low complexity" evidence="1">
    <location>
        <begin position="25"/>
        <end position="36"/>
    </location>
</feature>
<comment type="caution">
    <text evidence="2">The sequence shown here is derived from an EMBL/GenBank/DDBJ whole genome shotgun (WGS) entry which is preliminary data.</text>
</comment>
<dbReference type="AlphaFoldDB" id="A0A9P6US32"/>
<keyword evidence="3" id="KW-1185">Reference proteome</keyword>
<proteinExistence type="predicted"/>
<feature type="non-terminal residue" evidence="2">
    <location>
        <position position="1"/>
    </location>
</feature>
<reference evidence="2" key="1">
    <citation type="journal article" date="2020" name="Fungal Divers.">
        <title>Resolving the Mortierellaceae phylogeny through synthesis of multi-gene phylogenetics and phylogenomics.</title>
        <authorList>
            <person name="Vandepol N."/>
            <person name="Liber J."/>
            <person name="Desiro A."/>
            <person name="Na H."/>
            <person name="Kennedy M."/>
            <person name="Barry K."/>
            <person name="Grigoriev I.V."/>
            <person name="Miller A.N."/>
            <person name="O'Donnell K."/>
            <person name="Stajich J.E."/>
            <person name="Bonito G."/>
        </authorList>
    </citation>
    <scope>NUCLEOTIDE SEQUENCE</scope>
    <source>
        <strain evidence="2">REB-010B</strain>
    </source>
</reference>
<name>A0A9P6US32_9FUNG</name>